<dbReference type="Proteomes" id="UP000789901">
    <property type="component" value="Unassembled WGS sequence"/>
</dbReference>
<keyword evidence="2" id="KW-1185">Reference proteome</keyword>
<dbReference type="EMBL" id="CAJVQB010152366">
    <property type="protein sequence ID" value="CAG8855718.1"/>
    <property type="molecule type" value="Genomic_DNA"/>
</dbReference>
<organism evidence="1 2">
    <name type="scientific">Gigaspora margarita</name>
    <dbReference type="NCBI Taxonomy" id="4874"/>
    <lineage>
        <taxon>Eukaryota</taxon>
        <taxon>Fungi</taxon>
        <taxon>Fungi incertae sedis</taxon>
        <taxon>Mucoromycota</taxon>
        <taxon>Glomeromycotina</taxon>
        <taxon>Glomeromycetes</taxon>
        <taxon>Diversisporales</taxon>
        <taxon>Gigasporaceae</taxon>
        <taxon>Gigaspora</taxon>
    </lineage>
</organism>
<evidence type="ECO:0000313" key="1">
    <source>
        <dbReference type="EMBL" id="CAG8855718.1"/>
    </source>
</evidence>
<reference evidence="1 2" key="1">
    <citation type="submission" date="2021-06" db="EMBL/GenBank/DDBJ databases">
        <authorList>
            <person name="Kallberg Y."/>
            <person name="Tangrot J."/>
            <person name="Rosling A."/>
        </authorList>
    </citation>
    <scope>NUCLEOTIDE SEQUENCE [LARGE SCALE GENOMIC DNA]</scope>
    <source>
        <strain evidence="1 2">120-4 pot B 10/14</strain>
    </source>
</reference>
<feature type="non-terminal residue" evidence="1">
    <location>
        <position position="1"/>
    </location>
</feature>
<protein>
    <submittedName>
        <fullName evidence="1">8385_t:CDS:1</fullName>
    </submittedName>
</protein>
<sequence>DDEEQVPLYSESSELMRQITNMSTYSEANLPLTNNISPTVSTIQML</sequence>
<evidence type="ECO:0000313" key="2">
    <source>
        <dbReference type="Proteomes" id="UP000789901"/>
    </source>
</evidence>
<proteinExistence type="predicted"/>
<accession>A0ABN7XMX1</accession>
<gene>
    <name evidence="1" type="ORF">GMARGA_LOCUS44539</name>
</gene>
<comment type="caution">
    <text evidence="1">The sequence shown here is derived from an EMBL/GenBank/DDBJ whole genome shotgun (WGS) entry which is preliminary data.</text>
</comment>
<name>A0ABN7XMX1_GIGMA</name>
<feature type="non-terminal residue" evidence="1">
    <location>
        <position position="46"/>
    </location>
</feature>